<dbReference type="PROSITE" id="PS51257">
    <property type="entry name" value="PROKAR_LIPOPROTEIN"/>
    <property type="match status" value="1"/>
</dbReference>
<evidence type="ECO:0000259" key="8">
    <source>
        <dbReference type="Pfam" id="PF02608"/>
    </source>
</evidence>
<accession>A0A381J7T4</accession>
<dbReference type="PANTHER" id="PTHR34296:SF2">
    <property type="entry name" value="ABC TRANSPORTER GUANOSINE-BINDING PROTEIN NUPN"/>
    <property type="match status" value="1"/>
</dbReference>
<dbReference type="CDD" id="cd06354">
    <property type="entry name" value="PBP1_PrnA-like"/>
    <property type="match status" value="1"/>
</dbReference>
<evidence type="ECO:0000313" key="9">
    <source>
        <dbReference type="EMBL" id="SUY46445.1"/>
    </source>
</evidence>
<proteinExistence type="inferred from homology"/>
<name>A0A381J7T4_9CLOT</name>
<dbReference type="PANTHER" id="PTHR34296">
    <property type="entry name" value="TRANSCRIPTIONAL ACTIVATOR PROTEIN MED"/>
    <property type="match status" value="1"/>
</dbReference>
<feature type="signal peptide" evidence="7">
    <location>
        <begin position="1"/>
        <end position="21"/>
    </location>
</feature>
<dbReference type="Proteomes" id="UP000254664">
    <property type="component" value="Unassembled WGS sequence"/>
</dbReference>
<evidence type="ECO:0000256" key="6">
    <source>
        <dbReference type="ARBA" id="ARBA00023288"/>
    </source>
</evidence>
<evidence type="ECO:0000256" key="7">
    <source>
        <dbReference type="SAM" id="SignalP"/>
    </source>
</evidence>
<evidence type="ECO:0000256" key="4">
    <source>
        <dbReference type="ARBA" id="ARBA00022729"/>
    </source>
</evidence>
<dbReference type="OrthoDB" id="9769871at2"/>
<dbReference type="Gene3D" id="3.40.50.2300">
    <property type="match status" value="2"/>
</dbReference>
<dbReference type="SUPFAM" id="SSF53822">
    <property type="entry name" value="Periplasmic binding protein-like I"/>
    <property type="match status" value="1"/>
</dbReference>
<comment type="subcellular location">
    <subcellularLocation>
        <location evidence="1">Cell membrane</location>
        <topology evidence="1">Lipid-anchor</topology>
    </subcellularLocation>
</comment>
<reference evidence="9 10" key="1">
    <citation type="submission" date="2018-06" db="EMBL/GenBank/DDBJ databases">
        <authorList>
            <consortium name="Pathogen Informatics"/>
            <person name="Doyle S."/>
        </authorList>
    </citation>
    <scope>NUCLEOTIDE SEQUENCE [LARGE SCALE GENOMIC DNA]</scope>
    <source>
        <strain evidence="9 10">NCTC9836</strain>
    </source>
</reference>
<feature type="chain" id="PRO_5039186492" evidence="7">
    <location>
        <begin position="22"/>
        <end position="366"/>
    </location>
</feature>
<dbReference type="AlphaFoldDB" id="A0A381J7T4"/>
<evidence type="ECO:0000256" key="3">
    <source>
        <dbReference type="ARBA" id="ARBA00022475"/>
    </source>
</evidence>
<sequence length="366" mass="38572">MNKKKLVAALASVAVVATLFAGCASKTTEGDKAPAAGDTKKIKVGLVTDQGGVNDGSFNESAGRGIEQASKDLGIQKLNAIESKQQDAYEPNLKTMSNQADLVVGCGFMMEDAMKNVSGQITDKKFLLVDAEAKNPNVSSIKFKEHEGSFLAGVIAGKMTKTNKIGFVGGKEGDVIGRFEAGFVAGVMSVNEEAGKLLMAKDEKTPGQNIKYIDSFDDQGKGFEAAKLLYGSGVDIVYHAAGGAGLGVFKAAKDMGKFAIGADSDQAVTPTAKDYKDVIIFSMEKKVDVAVIDTIKDIQADKFEGGKLKILGIKEGAVGIAPTIHPDVPKDAMDLSKKAEQEIKDGKIIVPGTRAELLEFKAVEIK</sequence>
<keyword evidence="3" id="KW-1003">Cell membrane</keyword>
<dbReference type="GO" id="GO:0005886">
    <property type="term" value="C:plasma membrane"/>
    <property type="evidence" value="ECO:0007669"/>
    <property type="project" value="UniProtKB-SubCell"/>
</dbReference>
<keyword evidence="5" id="KW-0472">Membrane</keyword>
<keyword evidence="10" id="KW-1185">Reference proteome</keyword>
<dbReference type="RefSeq" id="WP_115640542.1">
    <property type="nucleotide sequence ID" value="NZ_UFWZ01000001.1"/>
</dbReference>
<dbReference type="InterPro" id="IPR003760">
    <property type="entry name" value="PnrA-like"/>
</dbReference>
<protein>
    <submittedName>
        <fullName evidence="9">Membrane lipoprotein tmpC</fullName>
    </submittedName>
</protein>
<keyword evidence="6 9" id="KW-0449">Lipoprotein</keyword>
<dbReference type="InterPro" id="IPR028082">
    <property type="entry name" value="Peripla_BP_I"/>
</dbReference>
<gene>
    <name evidence="9" type="primary">tmpC</name>
    <name evidence="9" type="ORF">NCTC9836_00763</name>
</gene>
<evidence type="ECO:0000313" key="10">
    <source>
        <dbReference type="Proteomes" id="UP000254664"/>
    </source>
</evidence>
<feature type="domain" description="ABC transporter substrate-binding protein PnrA-like" evidence="8">
    <location>
        <begin position="43"/>
        <end position="351"/>
    </location>
</feature>
<organism evidence="9 10">
    <name type="scientific">Clostridium putrefaciens</name>
    <dbReference type="NCBI Taxonomy" id="99675"/>
    <lineage>
        <taxon>Bacteria</taxon>
        <taxon>Bacillati</taxon>
        <taxon>Bacillota</taxon>
        <taxon>Clostridia</taxon>
        <taxon>Eubacteriales</taxon>
        <taxon>Clostridiaceae</taxon>
        <taxon>Clostridium</taxon>
    </lineage>
</organism>
<dbReference type="Pfam" id="PF02608">
    <property type="entry name" value="Bmp"/>
    <property type="match status" value="1"/>
</dbReference>
<evidence type="ECO:0000256" key="1">
    <source>
        <dbReference type="ARBA" id="ARBA00004193"/>
    </source>
</evidence>
<dbReference type="InterPro" id="IPR050957">
    <property type="entry name" value="BMP_lipoprotein"/>
</dbReference>
<evidence type="ECO:0000256" key="5">
    <source>
        <dbReference type="ARBA" id="ARBA00023136"/>
    </source>
</evidence>
<evidence type="ECO:0000256" key="2">
    <source>
        <dbReference type="ARBA" id="ARBA00008610"/>
    </source>
</evidence>
<dbReference type="EMBL" id="UFWZ01000001">
    <property type="protein sequence ID" value="SUY46445.1"/>
    <property type="molecule type" value="Genomic_DNA"/>
</dbReference>
<keyword evidence="4 7" id="KW-0732">Signal</keyword>
<comment type="similarity">
    <text evidence="2">Belongs to the BMP lipoprotein family.</text>
</comment>